<dbReference type="Gene3D" id="3.40.50.720">
    <property type="entry name" value="NAD(P)-binding Rossmann-like Domain"/>
    <property type="match status" value="1"/>
</dbReference>
<dbReference type="InterPro" id="IPR013120">
    <property type="entry name" value="FAR_NAD-bd"/>
</dbReference>
<evidence type="ECO:0000256" key="2">
    <source>
        <dbReference type="ARBA" id="ARBA00022553"/>
    </source>
</evidence>
<dbReference type="Gene3D" id="3.40.50.12780">
    <property type="entry name" value="N-terminal domain of ligase-like"/>
    <property type="match status" value="1"/>
</dbReference>
<dbReference type="GO" id="GO:0031177">
    <property type="term" value="F:phosphopantetheine binding"/>
    <property type="evidence" value="ECO:0007669"/>
    <property type="project" value="InterPro"/>
</dbReference>
<keyword evidence="1" id="KW-0596">Phosphopantetheine</keyword>
<evidence type="ECO:0000256" key="3">
    <source>
        <dbReference type="SAM" id="SignalP"/>
    </source>
</evidence>
<dbReference type="PANTHER" id="PTHR43439:SF2">
    <property type="entry name" value="ENZYME, PUTATIVE (JCVI)-RELATED"/>
    <property type="match status" value="1"/>
</dbReference>
<reference evidence="5" key="1">
    <citation type="submission" date="2021-02" db="EMBL/GenBank/DDBJ databases">
        <authorList>
            <person name="Nowell W R."/>
        </authorList>
    </citation>
    <scope>NUCLEOTIDE SEQUENCE</scope>
</reference>
<keyword evidence="3" id="KW-0732">Signal</keyword>
<evidence type="ECO:0000256" key="1">
    <source>
        <dbReference type="ARBA" id="ARBA00022450"/>
    </source>
</evidence>
<accession>A0A814J055</accession>
<proteinExistence type="predicted"/>
<dbReference type="EMBL" id="CAJNOI010000085">
    <property type="protein sequence ID" value="CAF1031395.1"/>
    <property type="molecule type" value="Genomic_DNA"/>
</dbReference>
<dbReference type="InterPro" id="IPR042099">
    <property type="entry name" value="ANL_N_sf"/>
</dbReference>
<dbReference type="SUPFAM" id="SSF56801">
    <property type="entry name" value="Acetyl-CoA synthetase-like"/>
    <property type="match status" value="1"/>
</dbReference>
<dbReference type="SUPFAM" id="SSF47336">
    <property type="entry name" value="ACP-like"/>
    <property type="match status" value="1"/>
</dbReference>
<organism evidence="5 6">
    <name type="scientific">Adineta steineri</name>
    <dbReference type="NCBI Taxonomy" id="433720"/>
    <lineage>
        <taxon>Eukaryota</taxon>
        <taxon>Metazoa</taxon>
        <taxon>Spiralia</taxon>
        <taxon>Gnathifera</taxon>
        <taxon>Rotifera</taxon>
        <taxon>Eurotatoria</taxon>
        <taxon>Bdelloidea</taxon>
        <taxon>Adinetida</taxon>
        <taxon>Adinetidae</taxon>
        <taxon>Adineta</taxon>
    </lineage>
</organism>
<dbReference type="Pfam" id="PF23562">
    <property type="entry name" value="AMP-binding_C_3"/>
    <property type="match status" value="1"/>
</dbReference>
<dbReference type="Proteomes" id="UP000663877">
    <property type="component" value="Unassembled WGS sequence"/>
</dbReference>
<feature type="chain" id="PRO_5032514760" description="Polyketide synthase-like phosphopantetheine-binding domain-containing protein" evidence="3">
    <location>
        <begin position="19"/>
        <end position="840"/>
    </location>
</feature>
<dbReference type="Pfam" id="PF00550">
    <property type="entry name" value="PP-binding"/>
    <property type="match status" value="1"/>
</dbReference>
<evidence type="ECO:0000313" key="6">
    <source>
        <dbReference type="Proteomes" id="UP000663877"/>
    </source>
</evidence>
<dbReference type="InterPro" id="IPR000873">
    <property type="entry name" value="AMP-dep_synth/lig_dom"/>
</dbReference>
<dbReference type="InterPro" id="IPR036736">
    <property type="entry name" value="ACP-like_sf"/>
</dbReference>
<dbReference type="InterPro" id="IPR036291">
    <property type="entry name" value="NAD(P)-bd_dom_sf"/>
</dbReference>
<evidence type="ECO:0000259" key="4">
    <source>
        <dbReference type="SMART" id="SM00823"/>
    </source>
</evidence>
<feature type="domain" description="Polyketide synthase-like phosphopantetheine-binding" evidence="4">
    <location>
        <begin position="337"/>
        <end position="408"/>
    </location>
</feature>
<name>A0A814J055_9BILA</name>
<dbReference type="Pfam" id="PF00501">
    <property type="entry name" value="AMP-binding"/>
    <property type="match status" value="1"/>
</dbReference>
<comment type="caution">
    <text evidence="5">The sequence shown here is derived from an EMBL/GenBank/DDBJ whole genome shotgun (WGS) entry which is preliminary data.</text>
</comment>
<dbReference type="Pfam" id="PF07993">
    <property type="entry name" value="NAD_binding_4"/>
    <property type="match status" value="1"/>
</dbReference>
<gene>
    <name evidence="5" type="ORF">BJG266_LOCUS17554</name>
</gene>
<protein>
    <recommendedName>
        <fullName evidence="4">Polyketide synthase-like phosphopantetheine-binding domain-containing protein</fullName>
    </recommendedName>
</protein>
<dbReference type="AlphaFoldDB" id="A0A814J055"/>
<keyword evidence="2" id="KW-0597">Phosphoprotein</keyword>
<dbReference type="SMART" id="SM00823">
    <property type="entry name" value="PKS_PP"/>
    <property type="match status" value="1"/>
</dbReference>
<feature type="signal peptide" evidence="3">
    <location>
        <begin position="1"/>
        <end position="18"/>
    </location>
</feature>
<evidence type="ECO:0000313" key="5">
    <source>
        <dbReference type="EMBL" id="CAF1031395.1"/>
    </source>
</evidence>
<dbReference type="SUPFAM" id="SSF51735">
    <property type="entry name" value="NAD(P)-binding Rossmann-fold domains"/>
    <property type="match status" value="1"/>
</dbReference>
<dbReference type="InterPro" id="IPR009081">
    <property type="entry name" value="PP-bd_ACP"/>
</dbReference>
<dbReference type="PANTHER" id="PTHR43439">
    <property type="entry name" value="PHENYLACETATE-COENZYME A LIGASE"/>
    <property type="match status" value="1"/>
</dbReference>
<dbReference type="InterPro" id="IPR051414">
    <property type="entry name" value="Adenylate-forming_Reductase"/>
</dbReference>
<dbReference type="InterPro" id="IPR020806">
    <property type="entry name" value="PKS_PP-bd"/>
</dbReference>
<dbReference type="Gene3D" id="1.10.1200.10">
    <property type="entry name" value="ACP-like"/>
    <property type="match status" value="1"/>
</dbReference>
<sequence length="840" mass="94653">MGGVSLSLRMLYVGGTCALPLATSFPPSPKEILASIQHSKSTILATVPLFLEQLILLLHQDDNIGFQMLARLKFVSCGGAACSPHIGKQLTERGVNLVIGYGSTETGFLLASEYNTADKDQWQRLQPMLTRQPYMKFLPTESNSNIYELFILPTDPFLAPDFAKNGPYSPGDLFIEEPPGSGYYTIQGRKDDILVHVTGEKTSALPMELVIRQHRIVERVVVLGHNRLCCAVLIQLNTEEAFKHELCEIEKQVLTAVKAANKDAPSHSQIAPAMVKILPMSKRLPITAKGNVIRKSAELEYTEIIEKMYEEFFNTSKTDSYTERPYQQHSWTKDRICNYLQSTVARVLNKPIETFADYTKSLHSLSLDSLTAIQLRNTLCFEFGQLEQNIIFEFPSIDVLADELLRITNKQQGRTSNDPLHYKETEATIDKYIDLMKTHKDQMTMASEKISSDLDNNASDKRVVLITGANGSLGSHIMVNLVKKPQVKRVYCLLRGENATDRLHRAMQARKQDLTVLLDTNRVVVLSMDLNDEKLGQTLAIYEQLQYEVTDIIHSAWKMDFNMTIKDFDRECLQGLYHLLKLASNTLTQSTMRFHFISSISSAGSGLIEEIEEEPLPRREGLSLPRGYGQSKYAGEQMCWAAMDLWDVPVDIYRFGQISGDSETGVWNTNEMISIMICGGGGELGVLPENYQRINWIPVNYGAASVSDIAMDATTRTAPPSERVHHILSPYTISWSQLLEHLKLSGLQFEVVPIKDWLRMLLSSPNNPAYVLAGFFEKIFAEGKKFELVKYSTVKSVRRSTALKSCPSIERELVQRYLNSWSEVGFLKHGYTYAVSFKGQ</sequence>